<feature type="transmembrane region" description="Helical" evidence="11">
    <location>
        <begin position="130"/>
        <end position="147"/>
    </location>
</feature>
<evidence type="ECO:0000256" key="1">
    <source>
        <dbReference type="ARBA" id="ARBA00004651"/>
    </source>
</evidence>
<evidence type="ECO:0000256" key="10">
    <source>
        <dbReference type="ARBA" id="ARBA00035686"/>
    </source>
</evidence>
<sequence>MVLVFVALVAGTHLLLTRTRFGRAVYAVGGSVEGARRAGIRVARIQISLFVLCSTFAALGGILAAARLAGANQSSGGGDVFLNAIAAAVIGGTSLFGGRGSAFSALLGVLVLTSISLGLTLLSLDSSVRYIVTGAVLVLAVTVDSLSRRSRAAAGRA</sequence>
<name>A0ABM8GAG2_9MICO</name>
<comment type="function">
    <text evidence="9">Part of the binding-protein-dependent transport system for D-xylose. Probably responsible for the translocation of the substrate across the membrane.</text>
</comment>
<accession>A0ABM8GAG2</accession>
<dbReference type="PANTHER" id="PTHR32196">
    <property type="entry name" value="ABC TRANSPORTER PERMEASE PROTEIN YPHD-RELATED-RELATED"/>
    <property type="match status" value="1"/>
</dbReference>
<evidence type="ECO:0000256" key="9">
    <source>
        <dbReference type="ARBA" id="ARBA00035611"/>
    </source>
</evidence>
<dbReference type="Pfam" id="PF02653">
    <property type="entry name" value="BPD_transp_2"/>
    <property type="match status" value="1"/>
</dbReference>
<evidence type="ECO:0000256" key="6">
    <source>
        <dbReference type="ARBA" id="ARBA00022692"/>
    </source>
</evidence>
<keyword evidence="8 11" id="KW-0472">Membrane</keyword>
<evidence type="ECO:0000313" key="13">
    <source>
        <dbReference type="Proteomes" id="UP001321498"/>
    </source>
</evidence>
<evidence type="ECO:0000256" key="5">
    <source>
        <dbReference type="ARBA" id="ARBA00022597"/>
    </source>
</evidence>
<keyword evidence="5" id="KW-0762">Sugar transport</keyword>
<evidence type="ECO:0000256" key="11">
    <source>
        <dbReference type="SAM" id="Phobius"/>
    </source>
</evidence>
<protein>
    <recommendedName>
        <fullName evidence="10">Xylose transport system permease protein XylH</fullName>
    </recommendedName>
</protein>
<evidence type="ECO:0000256" key="4">
    <source>
        <dbReference type="ARBA" id="ARBA00022519"/>
    </source>
</evidence>
<dbReference type="RefSeq" id="WP_286278574.1">
    <property type="nucleotide sequence ID" value="NZ_AP027731.1"/>
</dbReference>
<keyword evidence="13" id="KW-1185">Reference proteome</keyword>
<feature type="transmembrane region" description="Helical" evidence="11">
    <location>
        <begin position="80"/>
        <end position="98"/>
    </location>
</feature>
<keyword evidence="7 11" id="KW-1133">Transmembrane helix</keyword>
<keyword evidence="4" id="KW-0997">Cell inner membrane</keyword>
<dbReference type="PANTHER" id="PTHR32196:SF32">
    <property type="entry name" value="XYLOSE TRANSPORT SYSTEM PERMEASE PROTEIN XYLH"/>
    <property type="match status" value="1"/>
</dbReference>
<comment type="subcellular location">
    <subcellularLocation>
        <location evidence="1">Cell membrane</location>
        <topology evidence="1">Multi-pass membrane protein</topology>
    </subcellularLocation>
</comment>
<evidence type="ECO:0000256" key="2">
    <source>
        <dbReference type="ARBA" id="ARBA00022448"/>
    </source>
</evidence>
<evidence type="ECO:0000256" key="8">
    <source>
        <dbReference type="ARBA" id="ARBA00023136"/>
    </source>
</evidence>
<feature type="transmembrane region" description="Helical" evidence="11">
    <location>
        <begin position="105"/>
        <end position="124"/>
    </location>
</feature>
<feature type="transmembrane region" description="Helical" evidence="11">
    <location>
        <begin position="47"/>
        <end position="68"/>
    </location>
</feature>
<reference evidence="13" key="1">
    <citation type="journal article" date="2019" name="Int. J. Syst. Evol. Microbiol.">
        <title>The Global Catalogue of Microorganisms (GCM) 10K type strain sequencing project: providing services to taxonomists for standard genome sequencing and annotation.</title>
        <authorList>
            <consortium name="The Broad Institute Genomics Platform"/>
            <consortium name="The Broad Institute Genome Sequencing Center for Infectious Disease"/>
            <person name="Wu L."/>
            <person name="Ma J."/>
        </authorList>
    </citation>
    <scope>NUCLEOTIDE SEQUENCE [LARGE SCALE GENOMIC DNA]</scope>
    <source>
        <strain evidence="13">NBRC 108725</strain>
    </source>
</reference>
<evidence type="ECO:0000256" key="3">
    <source>
        <dbReference type="ARBA" id="ARBA00022475"/>
    </source>
</evidence>
<gene>
    <name evidence="12" type="ORF">GCM10025866_10920</name>
</gene>
<dbReference type="InterPro" id="IPR001851">
    <property type="entry name" value="ABC_transp_permease"/>
</dbReference>
<proteinExistence type="predicted"/>
<evidence type="ECO:0000313" key="12">
    <source>
        <dbReference type="EMBL" id="BDZ45183.1"/>
    </source>
</evidence>
<dbReference type="Proteomes" id="UP001321498">
    <property type="component" value="Chromosome"/>
</dbReference>
<keyword evidence="6 11" id="KW-0812">Transmembrane</keyword>
<organism evidence="12 13">
    <name type="scientific">Naasia aerilata</name>
    <dbReference type="NCBI Taxonomy" id="1162966"/>
    <lineage>
        <taxon>Bacteria</taxon>
        <taxon>Bacillati</taxon>
        <taxon>Actinomycetota</taxon>
        <taxon>Actinomycetes</taxon>
        <taxon>Micrococcales</taxon>
        <taxon>Microbacteriaceae</taxon>
        <taxon>Naasia</taxon>
    </lineage>
</organism>
<evidence type="ECO:0000256" key="7">
    <source>
        <dbReference type="ARBA" id="ARBA00022989"/>
    </source>
</evidence>
<keyword evidence="3" id="KW-1003">Cell membrane</keyword>
<keyword evidence="2" id="KW-0813">Transport</keyword>
<dbReference type="EMBL" id="AP027731">
    <property type="protein sequence ID" value="BDZ45183.1"/>
    <property type="molecule type" value="Genomic_DNA"/>
</dbReference>